<feature type="region of interest" description="Disordered" evidence="1">
    <location>
        <begin position="1"/>
        <end position="91"/>
    </location>
</feature>
<sequence>MDPASAPAKPAGDFAPLATRSGQGGGDSRFRAGQSRLVAGSQAQYSEDYVNPDGTRTRKLSNEPLNVQDTQGACHPVDPSVSVDPGSKRAKTGWHPLAPSFAATANDPALVSVAVGQDQASLALQGASAAAAKTTTSTVTYPGALPGTDLTYTTSAGAVKEALTLASAPAQGRWTFTLATHGLTPVLAQGGSIQLQNAGKQTEVVIPAPEVWDSAGNNGQSAPAQTGGSYTLTPAGQGWTVTVAVDDAWLHDPKRVYPVTADPTLTYSPSTQNWYKSDGASGTDTVVKVGNSQAGTNGGDTYLRTITQFPLSTLAGKNVVGSRVDVNWENSAPQSHTSYNIDLYHATGQSFNQTPGAEYLAHGVIGDFGSLQGIPATTTGTPDGLTNFLRGVVSSSNWGALFGFVGQETAGKYTYKRVTASLLVDYGSAPTSPSISAPADQSVLTSTTPTLTVNPATDADGEAITYCFTIATRIGDHGPAPTDTMGPVTVNLANGNASLSTSSLSYHTVDGSQALSFTYNSQATDEHGLTASYLVTIWWACGQHDTSVVLASKTTPRPTENVSTPGKRSATQSPWTGR</sequence>
<dbReference type="AlphaFoldDB" id="A0A8H9IXG4"/>
<dbReference type="EMBL" id="BNAV01000006">
    <property type="protein sequence ID" value="GHF66698.1"/>
    <property type="molecule type" value="Genomic_DNA"/>
</dbReference>
<evidence type="ECO:0000313" key="2">
    <source>
        <dbReference type="EMBL" id="GHF66698.1"/>
    </source>
</evidence>
<name>A0A8H9IXG4_9PSEU</name>
<proteinExistence type="predicted"/>
<comment type="caution">
    <text evidence="2">The sequence shown here is derived from an EMBL/GenBank/DDBJ whole genome shotgun (WGS) entry which is preliminary data.</text>
</comment>
<evidence type="ECO:0000256" key="1">
    <source>
        <dbReference type="SAM" id="MobiDB-lite"/>
    </source>
</evidence>
<evidence type="ECO:0000313" key="3">
    <source>
        <dbReference type="Proteomes" id="UP000658656"/>
    </source>
</evidence>
<keyword evidence="3" id="KW-1185">Reference proteome</keyword>
<dbReference type="Proteomes" id="UP000658656">
    <property type="component" value="Unassembled WGS sequence"/>
</dbReference>
<reference evidence="2" key="2">
    <citation type="submission" date="2020-09" db="EMBL/GenBank/DDBJ databases">
        <authorList>
            <person name="Sun Q."/>
            <person name="Zhou Y."/>
        </authorList>
    </citation>
    <scope>NUCLEOTIDE SEQUENCE</scope>
    <source>
        <strain evidence="2">CGMCC 4.7679</strain>
    </source>
</reference>
<protein>
    <submittedName>
        <fullName evidence="2">Uncharacterized protein</fullName>
    </submittedName>
</protein>
<feature type="compositionally biased region" description="Polar residues" evidence="1">
    <location>
        <begin position="552"/>
        <end position="578"/>
    </location>
</feature>
<feature type="region of interest" description="Disordered" evidence="1">
    <location>
        <begin position="551"/>
        <end position="578"/>
    </location>
</feature>
<gene>
    <name evidence="2" type="ORF">GCM10017566_45630</name>
</gene>
<accession>A0A8H9IXG4</accession>
<organism evidence="2 3">
    <name type="scientific">Amycolatopsis bartoniae</name>
    <dbReference type="NCBI Taxonomy" id="941986"/>
    <lineage>
        <taxon>Bacteria</taxon>
        <taxon>Bacillati</taxon>
        <taxon>Actinomycetota</taxon>
        <taxon>Actinomycetes</taxon>
        <taxon>Pseudonocardiales</taxon>
        <taxon>Pseudonocardiaceae</taxon>
        <taxon>Amycolatopsis</taxon>
    </lineage>
</organism>
<reference evidence="2" key="1">
    <citation type="journal article" date="2014" name="Int. J. Syst. Evol. Microbiol.">
        <title>Complete genome sequence of Corynebacterium casei LMG S-19264T (=DSM 44701T), isolated from a smear-ripened cheese.</title>
        <authorList>
            <consortium name="US DOE Joint Genome Institute (JGI-PGF)"/>
            <person name="Walter F."/>
            <person name="Albersmeier A."/>
            <person name="Kalinowski J."/>
            <person name="Ruckert C."/>
        </authorList>
    </citation>
    <scope>NUCLEOTIDE SEQUENCE</scope>
    <source>
        <strain evidence="2">CGMCC 4.7679</strain>
    </source>
</reference>